<feature type="non-terminal residue" evidence="1">
    <location>
        <position position="1"/>
    </location>
</feature>
<gene>
    <name evidence="1" type="ORF">S01H4_37864</name>
</gene>
<sequence length="44" mass="5190">VLERLIKATEKRQPREPATYFLNGLKKSRMQHRLDHTPIGDEDT</sequence>
<organism evidence="1">
    <name type="scientific">marine sediment metagenome</name>
    <dbReference type="NCBI Taxonomy" id="412755"/>
    <lineage>
        <taxon>unclassified sequences</taxon>
        <taxon>metagenomes</taxon>
        <taxon>ecological metagenomes</taxon>
    </lineage>
</organism>
<evidence type="ECO:0000313" key="1">
    <source>
        <dbReference type="EMBL" id="GAH03293.1"/>
    </source>
</evidence>
<dbReference type="EMBL" id="BART01020369">
    <property type="protein sequence ID" value="GAH03293.1"/>
    <property type="molecule type" value="Genomic_DNA"/>
</dbReference>
<dbReference type="AlphaFoldDB" id="X1E3Q2"/>
<protein>
    <submittedName>
        <fullName evidence="1">Uncharacterized protein</fullName>
    </submittedName>
</protein>
<accession>X1E3Q2</accession>
<name>X1E3Q2_9ZZZZ</name>
<proteinExistence type="predicted"/>
<comment type="caution">
    <text evidence="1">The sequence shown here is derived from an EMBL/GenBank/DDBJ whole genome shotgun (WGS) entry which is preliminary data.</text>
</comment>
<reference evidence="1" key="1">
    <citation type="journal article" date="2014" name="Front. Microbiol.">
        <title>High frequency of phylogenetically diverse reductive dehalogenase-homologous genes in deep subseafloor sedimentary metagenomes.</title>
        <authorList>
            <person name="Kawai M."/>
            <person name="Futagami T."/>
            <person name="Toyoda A."/>
            <person name="Takaki Y."/>
            <person name="Nishi S."/>
            <person name="Hori S."/>
            <person name="Arai W."/>
            <person name="Tsubouchi T."/>
            <person name="Morono Y."/>
            <person name="Uchiyama I."/>
            <person name="Ito T."/>
            <person name="Fujiyama A."/>
            <person name="Inagaki F."/>
            <person name="Takami H."/>
        </authorList>
    </citation>
    <scope>NUCLEOTIDE SEQUENCE</scope>
    <source>
        <strain evidence="1">Expedition CK06-06</strain>
    </source>
</reference>